<dbReference type="AlphaFoldDB" id="A0A6S6RAE7"/>
<evidence type="ECO:0000313" key="3">
    <source>
        <dbReference type="EMBL" id="BCJ96075.1"/>
    </source>
</evidence>
<comment type="similarity">
    <text evidence="1">Belongs to the Nudix hydrolase family.</text>
</comment>
<reference evidence="3 4" key="1">
    <citation type="journal article" date="2016" name="Int. J. Syst. Evol. Microbiol.">
        <title>Descriptions of Anaerotaenia torta gen. nov., sp. nov. and Anaerocolumna cellulosilytica gen. nov., sp. nov. isolated from a methanogenic reactor of cattle waste.</title>
        <authorList>
            <person name="Uek A."/>
            <person name="Ohtaki Y."/>
            <person name="Kaku N."/>
            <person name="Ueki K."/>
        </authorList>
    </citation>
    <scope>NUCLEOTIDE SEQUENCE [LARGE SCALE GENOMIC DNA]</scope>
    <source>
        <strain evidence="3 4">SN021</strain>
    </source>
</reference>
<evidence type="ECO:0000313" key="4">
    <source>
        <dbReference type="Proteomes" id="UP000515561"/>
    </source>
</evidence>
<dbReference type="GO" id="GO:0016787">
    <property type="term" value="F:hydrolase activity"/>
    <property type="evidence" value="ECO:0007669"/>
    <property type="project" value="UniProtKB-KW"/>
</dbReference>
<dbReference type="RefSeq" id="WP_184091792.1">
    <property type="nucleotide sequence ID" value="NZ_AP023367.1"/>
</dbReference>
<dbReference type="InterPro" id="IPR000086">
    <property type="entry name" value="NUDIX_hydrolase_dom"/>
</dbReference>
<protein>
    <submittedName>
        <fullName evidence="3">Uncharacterized protein</fullName>
    </submittedName>
</protein>
<name>A0A6S6RAE7_9FIRM</name>
<dbReference type="PROSITE" id="PS00893">
    <property type="entry name" value="NUDIX_BOX"/>
    <property type="match status" value="1"/>
</dbReference>
<sequence length="138" mass="16062">MKKIIINAMKAMILYNKKVLIVKRTDNNRIGGGTWEFAGGKLEFGEDLISGLKREILEETGLEVTVDRLLFATTFQTHEYRQVVIINYLCKCNTDKVILSEEHTEYVWADKELLKKRLGKRMLKDLDDNKVLEQLELE</sequence>
<keyword evidence="4" id="KW-1185">Reference proteome</keyword>
<dbReference type="InterPro" id="IPR015797">
    <property type="entry name" value="NUDIX_hydrolase-like_dom_sf"/>
</dbReference>
<evidence type="ECO:0000256" key="1">
    <source>
        <dbReference type="ARBA" id="ARBA00005582"/>
    </source>
</evidence>
<dbReference type="PANTHER" id="PTHR43736">
    <property type="entry name" value="ADP-RIBOSE PYROPHOSPHATASE"/>
    <property type="match status" value="1"/>
</dbReference>
<dbReference type="CDD" id="cd04699">
    <property type="entry name" value="NUDIX_MutT_Nudt1"/>
    <property type="match status" value="1"/>
</dbReference>
<organism evidence="3 4">
    <name type="scientific">Anaerocolumna cellulosilytica</name>
    <dbReference type="NCBI Taxonomy" id="433286"/>
    <lineage>
        <taxon>Bacteria</taxon>
        <taxon>Bacillati</taxon>
        <taxon>Bacillota</taxon>
        <taxon>Clostridia</taxon>
        <taxon>Lachnospirales</taxon>
        <taxon>Lachnospiraceae</taxon>
        <taxon>Anaerocolumna</taxon>
    </lineage>
</organism>
<dbReference type="SUPFAM" id="SSF55811">
    <property type="entry name" value="Nudix"/>
    <property type="match status" value="1"/>
</dbReference>
<evidence type="ECO:0000256" key="2">
    <source>
        <dbReference type="ARBA" id="ARBA00022801"/>
    </source>
</evidence>
<dbReference type="EMBL" id="AP023367">
    <property type="protein sequence ID" value="BCJ96075.1"/>
    <property type="molecule type" value="Genomic_DNA"/>
</dbReference>
<gene>
    <name evidence="3" type="ORF">acsn021_36440</name>
</gene>
<dbReference type="Proteomes" id="UP000515561">
    <property type="component" value="Chromosome"/>
</dbReference>
<proteinExistence type="inferred from homology"/>
<dbReference type="Pfam" id="PF00293">
    <property type="entry name" value="NUDIX"/>
    <property type="match status" value="1"/>
</dbReference>
<keyword evidence="2" id="KW-0378">Hydrolase</keyword>
<dbReference type="InterPro" id="IPR020084">
    <property type="entry name" value="NUDIX_hydrolase_CS"/>
</dbReference>
<dbReference type="KEGG" id="acel:acsn021_36440"/>
<accession>A0A6S6RAE7</accession>
<dbReference type="PROSITE" id="PS51462">
    <property type="entry name" value="NUDIX"/>
    <property type="match status" value="1"/>
</dbReference>
<dbReference type="Gene3D" id="3.90.79.10">
    <property type="entry name" value="Nucleoside Triphosphate Pyrophosphohydrolase"/>
    <property type="match status" value="1"/>
</dbReference>
<dbReference type="PANTHER" id="PTHR43736:SF1">
    <property type="entry name" value="DIHYDRONEOPTERIN TRIPHOSPHATE DIPHOSPHATASE"/>
    <property type="match status" value="1"/>
</dbReference>